<dbReference type="EMBL" id="BRYA01000634">
    <property type="protein sequence ID" value="GMI26658.1"/>
    <property type="molecule type" value="Genomic_DNA"/>
</dbReference>
<evidence type="ECO:0000256" key="1">
    <source>
        <dbReference type="SAM" id="MobiDB-lite"/>
    </source>
</evidence>
<organism evidence="2 3">
    <name type="scientific">Triparma columacea</name>
    <dbReference type="NCBI Taxonomy" id="722753"/>
    <lineage>
        <taxon>Eukaryota</taxon>
        <taxon>Sar</taxon>
        <taxon>Stramenopiles</taxon>
        <taxon>Ochrophyta</taxon>
        <taxon>Bolidophyceae</taxon>
        <taxon>Parmales</taxon>
        <taxon>Triparmaceae</taxon>
        <taxon>Triparma</taxon>
    </lineage>
</organism>
<feature type="region of interest" description="Disordered" evidence="1">
    <location>
        <begin position="1"/>
        <end position="61"/>
    </location>
</feature>
<feature type="compositionally biased region" description="Polar residues" evidence="1">
    <location>
        <begin position="216"/>
        <end position="228"/>
    </location>
</feature>
<evidence type="ECO:0000313" key="3">
    <source>
        <dbReference type="Proteomes" id="UP001165065"/>
    </source>
</evidence>
<protein>
    <submittedName>
        <fullName evidence="2">Uncharacterized protein</fullName>
    </submittedName>
</protein>
<dbReference type="OrthoDB" id="10521993at2759"/>
<reference evidence="3" key="1">
    <citation type="journal article" date="2023" name="Commun. Biol.">
        <title>Genome analysis of Parmales, the sister group of diatoms, reveals the evolutionary specialization of diatoms from phago-mixotrophs to photoautotrophs.</title>
        <authorList>
            <person name="Ban H."/>
            <person name="Sato S."/>
            <person name="Yoshikawa S."/>
            <person name="Yamada K."/>
            <person name="Nakamura Y."/>
            <person name="Ichinomiya M."/>
            <person name="Sato N."/>
            <person name="Blanc-Mathieu R."/>
            <person name="Endo H."/>
            <person name="Kuwata A."/>
            <person name="Ogata H."/>
        </authorList>
    </citation>
    <scope>NUCLEOTIDE SEQUENCE [LARGE SCALE GENOMIC DNA]</scope>
</reference>
<feature type="compositionally biased region" description="Low complexity" evidence="1">
    <location>
        <begin position="40"/>
        <end position="61"/>
    </location>
</feature>
<keyword evidence="3" id="KW-1185">Reference proteome</keyword>
<accession>A0A9W7G0K0</accession>
<comment type="caution">
    <text evidence="2">The sequence shown here is derived from an EMBL/GenBank/DDBJ whole genome shotgun (WGS) entry which is preliminary data.</text>
</comment>
<sequence length="318" mass="33883">MLDHESDLHHSPVTLLQSSSDHSNTYIQTDDPKVFKSRHAASSPSLSPSAPLTSDPSDLSSAMKAVEIREFVGEDGSLIKGDVVDIVGEGNSVNENLKRGGGKIDDILKKAVGEIAMNLGPLPEPKKGGGEWTDERMEELIRLEEEEEERIRNGGGVIAKAAKGPKYKGLKGGFFNKKKKSTKKPSPASNPAPTPSPPSPPSPPQRRKSRVRIDESQNTVETIESSNLGIKPPPLSTSSMTRRKLGPAAGRGSGGAFAAGDEAGVVQEGRRKNVTDGGAFSGIIKEKNVEKPIGGEGGVNKPKRMSKFARDRLARVVK</sequence>
<feature type="compositionally biased region" description="Polar residues" evidence="1">
    <location>
        <begin position="14"/>
        <end position="28"/>
    </location>
</feature>
<proteinExistence type="predicted"/>
<feature type="compositionally biased region" description="Pro residues" evidence="1">
    <location>
        <begin position="188"/>
        <end position="204"/>
    </location>
</feature>
<feature type="compositionally biased region" description="Basic and acidic residues" evidence="1">
    <location>
        <begin position="1"/>
        <end position="10"/>
    </location>
</feature>
<dbReference type="AlphaFoldDB" id="A0A9W7G0K0"/>
<dbReference type="Proteomes" id="UP001165065">
    <property type="component" value="Unassembled WGS sequence"/>
</dbReference>
<gene>
    <name evidence="2" type="ORF">TrCOL_g4207</name>
</gene>
<feature type="region of interest" description="Disordered" evidence="1">
    <location>
        <begin position="146"/>
        <end position="261"/>
    </location>
</feature>
<evidence type="ECO:0000313" key="2">
    <source>
        <dbReference type="EMBL" id="GMI26658.1"/>
    </source>
</evidence>
<name>A0A9W7G0K0_9STRA</name>